<evidence type="ECO:0000256" key="1">
    <source>
        <dbReference type="ARBA" id="ARBA00004123"/>
    </source>
</evidence>
<feature type="domain" description="C2H2-type" evidence="11">
    <location>
        <begin position="502"/>
        <end position="529"/>
    </location>
</feature>
<reference evidence="12" key="1">
    <citation type="submission" date="2022-07" db="EMBL/GenBank/DDBJ databases">
        <title>Chromosome-level genome of Muraenolepis orangiensis.</title>
        <authorList>
            <person name="Kim J."/>
        </authorList>
    </citation>
    <scope>NUCLEOTIDE SEQUENCE</scope>
    <source>
        <strain evidence="12">KU_S4_2022</strain>
        <tissue evidence="12">Muscle</tissue>
    </source>
</reference>
<feature type="domain" description="C2H2-type" evidence="11">
    <location>
        <begin position="277"/>
        <end position="304"/>
    </location>
</feature>
<evidence type="ECO:0000313" key="13">
    <source>
        <dbReference type="Proteomes" id="UP001148018"/>
    </source>
</evidence>
<comment type="subcellular location">
    <subcellularLocation>
        <location evidence="1">Nucleus</location>
    </subcellularLocation>
</comment>
<gene>
    <name evidence="12" type="ORF">NHX12_000723</name>
</gene>
<dbReference type="FunFam" id="3.30.160.60:FF:001972">
    <property type="entry name" value="Zinc finger protein 574"/>
    <property type="match status" value="1"/>
</dbReference>
<feature type="domain" description="C2H2-type" evidence="11">
    <location>
        <begin position="828"/>
        <end position="855"/>
    </location>
</feature>
<dbReference type="FunFam" id="3.30.160.60:FF:001289">
    <property type="entry name" value="Zinc finger protein 574"/>
    <property type="match status" value="1"/>
</dbReference>
<dbReference type="GO" id="GO:0006357">
    <property type="term" value="P:regulation of transcription by RNA polymerase II"/>
    <property type="evidence" value="ECO:0007669"/>
    <property type="project" value="UniProtKB-ARBA"/>
</dbReference>
<dbReference type="FunFam" id="3.30.160.60:FF:001644">
    <property type="entry name" value="Zinc finger protein 574"/>
    <property type="match status" value="1"/>
</dbReference>
<evidence type="ECO:0000256" key="5">
    <source>
        <dbReference type="ARBA" id="ARBA00022833"/>
    </source>
</evidence>
<dbReference type="EMBL" id="JANIIK010000108">
    <property type="protein sequence ID" value="KAJ3598700.1"/>
    <property type="molecule type" value="Genomic_DNA"/>
</dbReference>
<keyword evidence="3" id="KW-0677">Repeat</keyword>
<keyword evidence="13" id="KW-1185">Reference proteome</keyword>
<evidence type="ECO:0000256" key="2">
    <source>
        <dbReference type="ARBA" id="ARBA00022723"/>
    </source>
</evidence>
<feature type="compositionally biased region" description="Basic and acidic residues" evidence="10">
    <location>
        <begin position="166"/>
        <end position="178"/>
    </location>
</feature>
<feature type="domain" description="C2H2-type" evidence="11">
    <location>
        <begin position="706"/>
        <end position="733"/>
    </location>
</feature>
<proteinExistence type="predicted"/>
<feature type="compositionally biased region" description="Polar residues" evidence="10">
    <location>
        <begin position="214"/>
        <end position="229"/>
    </location>
</feature>
<evidence type="ECO:0000313" key="12">
    <source>
        <dbReference type="EMBL" id="KAJ3598700.1"/>
    </source>
</evidence>
<evidence type="ECO:0000256" key="6">
    <source>
        <dbReference type="ARBA" id="ARBA00023015"/>
    </source>
</evidence>
<evidence type="ECO:0000256" key="9">
    <source>
        <dbReference type="PROSITE-ProRule" id="PRU00042"/>
    </source>
</evidence>
<evidence type="ECO:0000256" key="3">
    <source>
        <dbReference type="ARBA" id="ARBA00022737"/>
    </source>
</evidence>
<dbReference type="PROSITE" id="PS50157">
    <property type="entry name" value="ZINC_FINGER_C2H2_2"/>
    <property type="match status" value="13"/>
</dbReference>
<dbReference type="SUPFAM" id="SSF57667">
    <property type="entry name" value="beta-beta-alpha zinc fingers"/>
    <property type="match status" value="8"/>
</dbReference>
<evidence type="ECO:0000256" key="4">
    <source>
        <dbReference type="ARBA" id="ARBA00022771"/>
    </source>
</evidence>
<dbReference type="FunFam" id="3.30.160.60:FF:001800">
    <property type="entry name" value="Zinc finger protein 467"/>
    <property type="match status" value="1"/>
</dbReference>
<feature type="domain" description="C2H2-type" evidence="11">
    <location>
        <begin position="800"/>
        <end position="827"/>
    </location>
</feature>
<evidence type="ECO:0000256" key="8">
    <source>
        <dbReference type="ARBA" id="ARBA00023242"/>
    </source>
</evidence>
<dbReference type="AlphaFoldDB" id="A0A9Q0E4J6"/>
<organism evidence="12 13">
    <name type="scientific">Muraenolepis orangiensis</name>
    <name type="common">Patagonian moray cod</name>
    <dbReference type="NCBI Taxonomy" id="630683"/>
    <lineage>
        <taxon>Eukaryota</taxon>
        <taxon>Metazoa</taxon>
        <taxon>Chordata</taxon>
        <taxon>Craniata</taxon>
        <taxon>Vertebrata</taxon>
        <taxon>Euteleostomi</taxon>
        <taxon>Actinopterygii</taxon>
        <taxon>Neopterygii</taxon>
        <taxon>Teleostei</taxon>
        <taxon>Neoteleostei</taxon>
        <taxon>Acanthomorphata</taxon>
        <taxon>Zeiogadaria</taxon>
        <taxon>Gadariae</taxon>
        <taxon>Gadiformes</taxon>
        <taxon>Muraenolepidoidei</taxon>
        <taxon>Muraenolepididae</taxon>
        <taxon>Muraenolepis</taxon>
    </lineage>
</organism>
<feature type="domain" description="C2H2-type" evidence="11">
    <location>
        <begin position="772"/>
        <end position="799"/>
    </location>
</feature>
<dbReference type="GO" id="GO:0032502">
    <property type="term" value="P:developmental process"/>
    <property type="evidence" value="ECO:0007669"/>
    <property type="project" value="UniProtKB-ARBA"/>
</dbReference>
<keyword evidence="8" id="KW-0539">Nucleus</keyword>
<dbReference type="OrthoDB" id="6077919at2759"/>
<keyword evidence="2" id="KW-0479">Metal-binding</keyword>
<dbReference type="GO" id="GO:0005634">
    <property type="term" value="C:nucleus"/>
    <property type="evidence" value="ECO:0007669"/>
    <property type="project" value="UniProtKB-SubCell"/>
</dbReference>
<dbReference type="PANTHER" id="PTHR24377">
    <property type="entry name" value="IP01015P-RELATED"/>
    <property type="match status" value="1"/>
</dbReference>
<feature type="region of interest" description="Disordered" evidence="10">
    <location>
        <begin position="156"/>
        <end position="241"/>
    </location>
</feature>
<dbReference type="Gene3D" id="3.30.160.60">
    <property type="entry name" value="Classic Zinc Finger"/>
    <property type="match status" value="11"/>
</dbReference>
<keyword evidence="4 9" id="KW-0863">Zinc-finger</keyword>
<protein>
    <recommendedName>
        <fullName evidence="11">C2H2-type domain-containing protein</fullName>
    </recommendedName>
</protein>
<feature type="domain" description="C2H2-type" evidence="11">
    <location>
        <begin position="632"/>
        <end position="659"/>
    </location>
</feature>
<feature type="compositionally biased region" description="Acidic residues" evidence="10">
    <location>
        <begin position="186"/>
        <end position="198"/>
    </location>
</feature>
<feature type="domain" description="C2H2-type" evidence="11">
    <location>
        <begin position="346"/>
        <end position="368"/>
    </location>
</feature>
<comment type="caution">
    <text evidence="12">The sequence shown here is derived from an EMBL/GenBank/DDBJ whole genome shotgun (WGS) entry which is preliminary data.</text>
</comment>
<keyword evidence="7" id="KW-0804">Transcription</keyword>
<keyword evidence="5" id="KW-0862">Zinc</keyword>
<dbReference type="InterPro" id="IPR050826">
    <property type="entry name" value="Krueppel_C2H2_ZnFinger"/>
</dbReference>
<feature type="region of interest" description="Disordered" evidence="10">
    <location>
        <begin position="390"/>
        <end position="459"/>
    </location>
</feature>
<feature type="domain" description="C2H2-type" evidence="11">
    <location>
        <begin position="247"/>
        <end position="275"/>
    </location>
</feature>
<feature type="domain" description="C2H2-type" evidence="11">
    <location>
        <begin position="856"/>
        <end position="883"/>
    </location>
</feature>
<dbReference type="Proteomes" id="UP001148018">
    <property type="component" value="Unassembled WGS sequence"/>
</dbReference>
<evidence type="ECO:0000256" key="10">
    <source>
        <dbReference type="SAM" id="MobiDB-lite"/>
    </source>
</evidence>
<feature type="domain" description="C2H2-type" evidence="11">
    <location>
        <begin position="474"/>
        <end position="501"/>
    </location>
</feature>
<feature type="domain" description="C2H2-type" evidence="11">
    <location>
        <begin position="316"/>
        <end position="344"/>
    </location>
</feature>
<feature type="domain" description="C2H2-type" evidence="11">
    <location>
        <begin position="530"/>
        <end position="557"/>
    </location>
</feature>
<sequence>MESSTSVYMCFPCYQEFETLDEVLKHQLTCNAEATEPAPDTPGIASITLQQTQTHFISLLRRINKDCSQASIQMGPSPLHKGDTCDRQKEKLGWVSHHHPLVLLMEEPCCGGALSQPSDGPMTPTADQPRILYQCGDCNQLFKTLELWQEHRKDEPCHQSVVEPPPEPHPEEKLDRVQETGPEGMDASEETDVSDETPAEVPEAGGAQEETPHNDLSGNEASTPSAQDDSPSRRRGANKKPKPEPVFLCVDCGSCFGLVSELVAHRKSQHGLEEALHRCSVCGECFLNTTLFLYHRKQHRQKGEEKGEVPENASAFMCTLCGGSFRNVEVLSAHRKEKHGLKDALHLCLECGQKFMNTTEFLYHRRQHRVPLAVPVAGDGVEDVVVYGSTVPDEDQTPQSLKRPRSPAGAASTLEPDFPRPKRGRRAVRILSKNSSLKATKGPGAIKTEPEDPEANQPPPAKLLQEWARTPLPHGCPYCGKTFTRRVFLRTHVFSHTGEKLFTCKVCSKCFTNSQSLLRHSMCHTGNKPYICDVCGKKFSQICTLKRHQATHTASKRKRGRKPKGSLDDDCAGQVFPCPHCTARFNTEDQLKHHIVSCAAPCGSKCGAYSSHMVTPLFYAVCFRLLHSSHPFPCSVCGEAFTRRKELDLHSLAHQDKKPVTCEHCSAQFINQAVLDIHLQRCPPSEEEKNVGRGRGQGRGRCTGQMECDLCGHRCMTQEGLDLHRLSHTGQTPLKCPMLGCRRRFASSGALEEHVLAHIQGTLSKSRLRPRFRCDICLKEFAYTSTFNVHMRTHTDERPFKCATCGKRFRQLPHLQDHERIHSGLRPFCCWVCGKSFSVAARLTEHARTHSGEKPYACAHCPAAFRSRSNLDKHARLHGDPARREDGAAAAAAQVLEGAEVLSSLADALAEGGAVQTIYVLQEENGRTETLVISSDQLAAVEGSSQMVILPSSVLGGAQTISLPHHLAMEGGEIVVQTGGSPSQQHTIEFIVEETVV</sequence>
<dbReference type="FunFam" id="3.30.160.60:FF:001763">
    <property type="entry name" value="Zinc finger protein 574"/>
    <property type="match status" value="1"/>
</dbReference>
<dbReference type="PROSITE" id="PS00028">
    <property type="entry name" value="ZINC_FINGER_C2H2_1"/>
    <property type="match status" value="14"/>
</dbReference>
<name>A0A9Q0E4J6_9TELE</name>
<dbReference type="Pfam" id="PF00096">
    <property type="entry name" value="zf-C2H2"/>
    <property type="match status" value="7"/>
</dbReference>
<dbReference type="FunFam" id="3.30.160.60:FF:001801">
    <property type="entry name" value="Zinc finger protein 574"/>
    <property type="match status" value="1"/>
</dbReference>
<dbReference type="InterPro" id="IPR036236">
    <property type="entry name" value="Znf_C2H2_sf"/>
</dbReference>
<evidence type="ECO:0000259" key="11">
    <source>
        <dbReference type="PROSITE" id="PS50157"/>
    </source>
</evidence>
<dbReference type="FunFam" id="3.30.160.60:FF:001290">
    <property type="entry name" value="Zinc finger 45-like"/>
    <property type="match status" value="1"/>
</dbReference>
<keyword evidence="6" id="KW-0805">Transcription regulation</keyword>
<evidence type="ECO:0000256" key="7">
    <source>
        <dbReference type="ARBA" id="ARBA00023163"/>
    </source>
</evidence>
<accession>A0A9Q0E4J6</accession>
<dbReference type="SMART" id="SM00355">
    <property type="entry name" value="ZnF_C2H2"/>
    <property type="match status" value="17"/>
</dbReference>
<dbReference type="FunFam" id="3.30.160.60:FF:000202">
    <property type="entry name" value="Zinc finger protein 574"/>
    <property type="match status" value="1"/>
</dbReference>
<dbReference type="InterPro" id="IPR013087">
    <property type="entry name" value="Znf_C2H2_type"/>
</dbReference>
<dbReference type="GO" id="GO:0008270">
    <property type="term" value="F:zinc ion binding"/>
    <property type="evidence" value="ECO:0007669"/>
    <property type="project" value="UniProtKB-KW"/>
</dbReference>